<dbReference type="Proteomes" id="UP000662314">
    <property type="component" value="Unassembled WGS sequence"/>
</dbReference>
<dbReference type="AlphaFoldDB" id="A0A8J7IAM7"/>
<proteinExistence type="predicted"/>
<dbReference type="EMBL" id="JAECZA010000264">
    <property type="protein sequence ID" value="MBH8577158.1"/>
    <property type="molecule type" value="Genomic_DNA"/>
</dbReference>
<accession>A0A8J7IAM7</accession>
<organism evidence="2 3">
    <name type="scientific">Dendronalium phyllosphericum CENA369</name>
    <dbReference type="NCBI Taxonomy" id="1725256"/>
    <lineage>
        <taxon>Bacteria</taxon>
        <taxon>Bacillati</taxon>
        <taxon>Cyanobacteriota</taxon>
        <taxon>Cyanophyceae</taxon>
        <taxon>Nostocales</taxon>
        <taxon>Nostocaceae</taxon>
        <taxon>Dendronalium</taxon>
        <taxon>Dendronalium phyllosphericum</taxon>
    </lineage>
</organism>
<feature type="compositionally biased region" description="Low complexity" evidence="1">
    <location>
        <begin position="29"/>
        <end position="41"/>
    </location>
</feature>
<keyword evidence="3" id="KW-1185">Reference proteome</keyword>
<comment type="caution">
    <text evidence="2">The sequence shown here is derived from an EMBL/GenBank/DDBJ whole genome shotgun (WGS) entry which is preliminary data.</text>
</comment>
<reference evidence="2 3" key="1">
    <citation type="journal article" date="2021" name="Int. J. Syst. Evol. Microbiol.">
        <title>Amazonocrinis nigriterrae gen. nov., sp. nov., Atlanticothrix silvestris gen. nov., sp. nov. and Dendronalium phyllosphericum gen. nov., sp. nov., nostocacean cyanobacteria from Brazilian environments.</title>
        <authorList>
            <person name="Alvarenga D.O."/>
            <person name="Andreote A.P.D."/>
            <person name="Branco L.H.Z."/>
            <person name="Delbaje E."/>
            <person name="Cruz R.B."/>
            <person name="Varani A.M."/>
            <person name="Fiore M.F."/>
        </authorList>
    </citation>
    <scope>NUCLEOTIDE SEQUENCE [LARGE SCALE GENOMIC DNA]</scope>
    <source>
        <strain evidence="2 3">CENA369</strain>
    </source>
</reference>
<evidence type="ECO:0000256" key="1">
    <source>
        <dbReference type="SAM" id="MobiDB-lite"/>
    </source>
</evidence>
<feature type="region of interest" description="Disordered" evidence="1">
    <location>
        <begin position="24"/>
        <end position="50"/>
    </location>
</feature>
<gene>
    <name evidence="2" type="ORF">I8752_30120</name>
</gene>
<dbReference type="RefSeq" id="WP_214435865.1">
    <property type="nucleotide sequence ID" value="NZ_CAWPUQ010000195.1"/>
</dbReference>
<sequence length="106" mass="12105">MPKRISVAAHLSLEELEKHYRQAKDGVESRQYQSRQAARQEAGGRRQKVNLSHEGERFGQGRIFSRAMHLAKNVFTFFAHKGQGLYLFFCLLPSASCLSFIKLSGY</sequence>
<protein>
    <submittedName>
        <fullName evidence="2">Uncharacterized protein</fullName>
    </submittedName>
</protein>
<evidence type="ECO:0000313" key="3">
    <source>
        <dbReference type="Proteomes" id="UP000662314"/>
    </source>
</evidence>
<evidence type="ECO:0000313" key="2">
    <source>
        <dbReference type="EMBL" id="MBH8577158.1"/>
    </source>
</evidence>
<name>A0A8J7IAM7_9NOST</name>